<proteinExistence type="inferred from homology"/>
<gene>
    <name evidence="9" type="ORF">GTHE00462_LOCUS40971</name>
</gene>
<evidence type="ECO:0000313" key="9">
    <source>
        <dbReference type="EMBL" id="CAE2343289.1"/>
    </source>
</evidence>
<feature type="domain" description="Palmitoyltransferase DHHC" evidence="8">
    <location>
        <begin position="113"/>
        <end position="236"/>
    </location>
</feature>
<evidence type="ECO:0000256" key="2">
    <source>
        <dbReference type="ARBA" id="ARBA00022679"/>
    </source>
</evidence>
<dbReference type="InterPro" id="IPR001594">
    <property type="entry name" value="Palmitoyltrfase_DHHC"/>
</dbReference>
<evidence type="ECO:0000256" key="4">
    <source>
        <dbReference type="ARBA" id="ARBA00022989"/>
    </source>
</evidence>
<keyword evidence="3 7" id="KW-0812">Transmembrane</keyword>
<evidence type="ECO:0000259" key="8">
    <source>
        <dbReference type="Pfam" id="PF01529"/>
    </source>
</evidence>
<dbReference type="PANTHER" id="PTHR12246">
    <property type="entry name" value="PALMITOYLTRANSFERASE ZDHHC16"/>
    <property type="match status" value="1"/>
</dbReference>
<evidence type="ECO:0000256" key="7">
    <source>
        <dbReference type="RuleBase" id="RU079119"/>
    </source>
</evidence>
<feature type="transmembrane region" description="Helical" evidence="7">
    <location>
        <begin position="51"/>
        <end position="70"/>
    </location>
</feature>
<reference evidence="9" key="1">
    <citation type="submission" date="2021-01" db="EMBL/GenBank/DDBJ databases">
        <authorList>
            <person name="Corre E."/>
            <person name="Pelletier E."/>
            <person name="Niang G."/>
            <person name="Scheremetjew M."/>
            <person name="Finn R."/>
            <person name="Kale V."/>
            <person name="Holt S."/>
            <person name="Cochrane G."/>
            <person name="Meng A."/>
            <person name="Brown T."/>
            <person name="Cohen L."/>
        </authorList>
    </citation>
    <scope>NUCLEOTIDE SEQUENCE</scope>
    <source>
        <strain evidence="9">CCMP 2712</strain>
    </source>
</reference>
<evidence type="ECO:0000256" key="5">
    <source>
        <dbReference type="ARBA" id="ARBA00023136"/>
    </source>
</evidence>
<dbReference type="InterPro" id="IPR039859">
    <property type="entry name" value="PFA4/ZDH16/20/ERF2-like"/>
</dbReference>
<evidence type="ECO:0000256" key="1">
    <source>
        <dbReference type="ARBA" id="ARBA00004141"/>
    </source>
</evidence>
<sequence length="270" mass="31244">MKRRLRRCSPLDVLLSAPMVLIVSALFWWTWYNHVIMMERDLFSRSRVALAVLDILCFHLLFISSQWAYLRTVLTSPGYSQDISESVEVDPLAGLECGRPEREEGSEAQPNSERSRFCQICQRDKPERAHHCRICNKCVMRMDHHCPWVANCVGRDNHKFFFLFVVYTPLTAIYHTITTSVWASQWLHSHLDAWLVVAQVWCNVLVCCSFGIILFAFAFYHAYLISSDLTTIESMSPSRGQPRPRSLGSMTSNCYAVMGVSKWRWFFPCA</sequence>
<comment type="similarity">
    <text evidence="7">Belongs to the DHHC palmitoyltransferase family.</text>
</comment>
<evidence type="ECO:0000256" key="6">
    <source>
        <dbReference type="ARBA" id="ARBA00023315"/>
    </source>
</evidence>
<feature type="transmembrane region" description="Helical" evidence="7">
    <location>
        <begin position="12"/>
        <end position="31"/>
    </location>
</feature>
<feature type="transmembrane region" description="Helical" evidence="7">
    <location>
        <begin position="160"/>
        <end position="182"/>
    </location>
</feature>
<name>A0A7S4PR21_GUITH</name>
<dbReference type="PROSITE" id="PS50216">
    <property type="entry name" value="DHHC"/>
    <property type="match status" value="1"/>
</dbReference>
<accession>A0A7S4PR21</accession>
<dbReference type="AlphaFoldDB" id="A0A7S4PR21"/>
<dbReference type="GO" id="GO:0016020">
    <property type="term" value="C:membrane"/>
    <property type="evidence" value="ECO:0007669"/>
    <property type="project" value="UniProtKB-SubCell"/>
</dbReference>
<keyword evidence="4 7" id="KW-1133">Transmembrane helix</keyword>
<evidence type="ECO:0000256" key="3">
    <source>
        <dbReference type="ARBA" id="ARBA00022692"/>
    </source>
</evidence>
<dbReference type="GO" id="GO:0019706">
    <property type="term" value="F:protein-cysteine S-palmitoyltransferase activity"/>
    <property type="evidence" value="ECO:0007669"/>
    <property type="project" value="UniProtKB-EC"/>
</dbReference>
<comment type="subcellular location">
    <subcellularLocation>
        <location evidence="1">Membrane</location>
        <topology evidence="1">Multi-pass membrane protein</topology>
    </subcellularLocation>
</comment>
<protein>
    <recommendedName>
        <fullName evidence="7">Palmitoyltransferase</fullName>
        <ecNumber evidence="7">2.3.1.225</ecNumber>
    </recommendedName>
</protein>
<feature type="transmembrane region" description="Helical" evidence="7">
    <location>
        <begin position="194"/>
        <end position="220"/>
    </location>
</feature>
<comment type="domain">
    <text evidence="7">The DHHC domain is required for palmitoyltransferase activity.</text>
</comment>
<organism evidence="9">
    <name type="scientific">Guillardia theta</name>
    <name type="common">Cryptophyte</name>
    <name type="synonym">Cryptomonas phi</name>
    <dbReference type="NCBI Taxonomy" id="55529"/>
    <lineage>
        <taxon>Eukaryota</taxon>
        <taxon>Cryptophyceae</taxon>
        <taxon>Pyrenomonadales</taxon>
        <taxon>Geminigeraceae</taxon>
        <taxon>Guillardia</taxon>
    </lineage>
</organism>
<dbReference type="EC" id="2.3.1.225" evidence="7"/>
<dbReference type="Pfam" id="PF01529">
    <property type="entry name" value="DHHC"/>
    <property type="match status" value="1"/>
</dbReference>
<keyword evidence="6 7" id="KW-0012">Acyltransferase</keyword>
<comment type="catalytic activity">
    <reaction evidence="7">
        <text>L-cysteinyl-[protein] + hexadecanoyl-CoA = S-hexadecanoyl-L-cysteinyl-[protein] + CoA</text>
        <dbReference type="Rhea" id="RHEA:36683"/>
        <dbReference type="Rhea" id="RHEA-COMP:10131"/>
        <dbReference type="Rhea" id="RHEA-COMP:11032"/>
        <dbReference type="ChEBI" id="CHEBI:29950"/>
        <dbReference type="ChEBI" id="CHEBI:57287"/>
        <dbReference type="ChEBI" id="CHEBI:57379"/>
        <dbReference type="ChEBI" id="CHEBI:74151"/>
        <dbReference type="EC" id="2.3.1.225"/>
    </reaction>
</comment>
<keyword evidence="2 7" id="KW-0808">Transferase</keyword>
<keyword evidence="5 7" id="KW-0472">Membrane</keyword>
<dbReference type="EMBL" id="HBKN01052475">
    <property type="protein sequence ID" value="CAE2343289.1"/>
    <property type="molecule type" value="Transcribed_RNA"/>
</dbReference>